<dbReference type="PANTHER" id="PTHR13789:SF147">
    <property type="entry name" value="PUTATIVE (AFU_ORTHOLOGUE AFUA_2G01950)-RELATED"/>
    <property type="match status" value="1"/>
</dbReference>
<comment type="caution">
    <text evidence="4">The sequence shown here is derived from an EMBL/GenBank/DDBJ whole genome shotgun (WGS) entry which is preliminary data.</text>
</comment>
<dbReference type="PRINTS" id="PR00420">
    <property type="entry name" value="RNGMNOXGNASE"/>
</dbReference>
<gene>
    <name evidence="4" type="ORF">GGQ55_000650</name>
</gene>
<dbReference type="AlphaFoldDB" id="A0A853CCM6"/>
<dbReference type="Pfam" id="PF01266">
    <property type="entry name" value="DAO"/>
    <property type="match status" value="1"/>
</dbReference>
<dbReference type="Proteomes" id="UP000541969">
    <property type="component" value="Unassembled WGS sequence"/>
</dbReference>
<sequence length="471" mass="50512">MSTITVLGAGMHGLTTAMLLARDGHRVTVLERDPATPPPAGRAWDHWERSGVGQFRQPHFMLPRWREELEDALPEVLDDLVAAGGMRLNPILAAPQERRGPARPGDERFTTVTARRPVLEAVLAGVAARTPGVSIRRGVAADGFLAGTPTSPGVPHVAGIRTSDGERIAADLVVDCRGRRARMQDWLCAIGARPPVEEREDAGFVYYARHFRSADGGMPPAMGPLLQHYAPFSTITLPADHGTWSVGIITSSADHPMRALRDPAVWQAALARCPLIAHWTVGPGIEPITGVDVMAGLEDRHRRLVIGGEPVVTGLVTVGDSWACTNPSLGRGASIGAMHARLLQQVLREVDLGDADKVVRRFDDATAAVVEPVFRATLAFDRHRIAELAGERTGRPYESDDPAWALAKAVAAAAATDPDGLRLYGRLALLLDPPQSVFADQSVVGRLLSRPAPRYPFPGPTRADVLDAIAA</sequence>
<keyword evidence="5" id="KW-1185">Reference proteome</keyword>
<name>A0A853CCM6_9ACTN</name>
<proteinExistence type="predicted"/>
<accession>A0A853CCM6</accession>
<evidence type="ECO:0000256" key="1">
    <source>
        <dbReference type="ARBA" id="ARBA00023002"/>
    </source>
</evidence>
<dbReference type="InterPro" id="IPR050493">
    <property type="entry name" value="FAD-dep_Monooxygenase_BioMet"/>
</dbReference>
<evidence type="ECO:0000313" key="4">
    <source>
        <dbReference type="EMBL" id="NYJ04372.1"/>
    </source>
</evidence>
<keyword evidence="2" id="KW-0503">Monooxygenase</keyword>
<dbReference type="InterPro" id="IPR036188">
    <property type="entry name" value="FAD/NAD-bd_sf"/>
</dbReference>
<evidence type="ECO:0000256" key="2">
    <source>
        <dbReference type="ARBA" id="ARBA00023033"/>
    </source>
</evidence>
<dbReference type="InterPro" id="IPR006076">
    <property type="entry name" value="FAD-dep_OxRdtase"/>
</dbReference>
<dbReference type="Gene3D" id="3.50.50.60">
    <property type="entry name" value="FAD/NAD(P)-binding domain"/>
    <property type="match status" value="1"/>
</dbReference>
<dbReference type="GO" id="GO:0004497">
    <property type="term" value="F:monooxygenase activity"/>
    <property type="evidence" value="ECO:0007669"/>
    <property type="project" value="UniProtKB-KW"/>
</dbReference>
<evidence type="ECO:0000313" key="5">
    <source>
        <dbReference type="Proteomes" id="UP000541969"/>
    </source>
</evidence>
<dbReference type="SUPFAM" id="SSF51905">
    <property type="entry name" value="FAD/NAD(P)-binding domain"/>
    <property type="match status" value="1"/>
</dbReference>
<keyword evidence="1" id="KW-0560">Oxidoreductase</keyword>
<dbReference type="EMBL" id="JACBZT010000001">
    <property type="protein sequence ID" value="NYJ04372.1"/>
    <property type="molecule type" value="Genomic_DNA"/>
</dbReference>
<reference evidence="4 5" key="1">
    <citation type="submission" date="2020-07" db="EMBL/GenBank/DDBJ databases">
        <title>Sequencing the genomes of 1000 actinobacteria strains.</title>
        <authorList>
            <person name="Klenk H.-P."/>
        </authorList>
    </citation>
    <scope>NUCLEOTIDE SEQUENCE [LARGE SCALE GENOMIC DNA]</scope>
    <source>
        <strain evidence="4 5">DSM 104001</strain>
    </source>
</reference>
<feature type="domain" description="FAD dependent oxidoreductase" evidence="3">
    <location>
        <begin position="4"/>
        <end position="173"/>
    </location>
</feature>
<dbReference type="RefSeq" id="WP_179715099.1">
    <property type="nucleotide sequence ID" value="NZ_JACBZT010000001.1"/>
</dbReference>
<evidence type="ECO:0000259" key="3">
    <source>
        <dbReference type="Pfam" id="PF01266"/>
    </source>
</evidence>
<protein>
    <submittedName>
        <fullName evidence="4">2-polyprenyl-6-methoxyphenol hydroxylase-like FAD-dependent oxidoreductase</fullName>
    </submittedName>
</protein>
<organism evidence="4 5">
    <name type="scientific">Petropleomorpha daqingensis</name>
    <dbReference type="NCBI Taxonomy" id="2026353"/>
    <lineage>
        <taxon>Bacteria</taxon>
        <taxon>Bacillati</taxon>
        <taxon>Actinomycetota</taxon>
        <taxon>Actinomycetes</taxon>
        <taxon>Geodermatophilales</taxon>
        <taxon>Geodermatophilaceae</taxon>
        <taxon>Petropleomorpha</taxon>
    </lineage>
</organism>
<dbReference type="PANTHER" id="PTHR13789">
    <property type="entry name" value="MONOOXYGENASE"/>
    <property type="match status" value="1"/>
</dbReference>